<evidence type="ECO:0000313" key="3">
    <source>
        <dbReference type="Proteomes" id="UP000766486"/>
    </source>
</evidence>
<evidence type="ECO:0000313" key="2">
    <source>
        <dbReference type="EMBL" id="VUC27313.1"/>
    </source>
</evidence>
<proteinExistence type="predicted"/>
<evidence type="ECO:0000256" key="1">
    <source>
        <dbReference type="SAM" id="MobiDB-lite"/>
    </source>
</evidence>
<protein>
    <recommendedName>
        <fullName evidence="4">BZIP domain-containing protein</fullName>
    </recommendedName>
</protein>
<organism evidence="2 3">
    <name type="scientific">Bionectria ochroleuca</name>
    <name type="common">Gliocladium roseum</name>
    <dbReference type="NCBI Taxonomy" id="29856"/>
    <lineage>
        <taxon>Eukaryota</taxon>
        <taxon>Fungi</taxon>
        <taxon>Dikarya</taxon>
        <taxon>Ascomycota</taxon>
        <taxon>Pezizomycotina</taxon>
        <taxon>Sordariomycetes</taxon>
        <taxon>Hypocreomycetidae</taxon>
        <taxon>Hypocreales</taxon>
        <taxon>Bionectriaceae</taxon>
        <taxon>Clonostachys</taxon>
    </lineage>
</organism>
<sequence length="258" mass="28852">MSPARRKAPSNRLRRDRQKKVHEYEKARRDITLLLSESWNGQGWIPADIRNCRRSPGSGTTDLTILRGIWRLTQTAVSKNISLHSLWQPGGILLESYNEYGVIWRKNINKAARDDSWCLGAPRLDGDQIAEIKNQTDSADFVTLSDEDEPEGLSDTEDPPMTNAISRRFPDTPAQISLDAASIGLWDFIDGSSVEQLDGQVGELEVEAGHATTRIARTKELSDNIRGKITALSDVQSGVRSILDNRLRNPETSKLDME</sequence>
<keyword evidence="3" id="KW-1185">Reference proteome</keyword>
<gene>
    <name evidence="2" type="ORF">CLO192961_LOCUS208425</name>
</gene>
<reference evidence="2 3" key="1">
    <citation type="submission" date="2019-06" db="EMBL/GenBank/DDBJ databases">
        <authorList>
            <person name="Broberg M."/>
        </authorList>
    </citation>
    <scope>NUCLEOTIDE SEQUENCE [LARGE SCALE GENOMIC DNA]</scope>
</reference>
<name>A0ABY6U873_BIOOC</name>
<accession>A0ABY6U873</accession>
<dbReference type="EMBL" id="CABFNS010000767">
    <property type="protein sequence ID" value="VUC27313.1"/>
    <property type="molecule type" value="Genomic_DNA"/>
</dbReference>
<feature type="region of interest" description="Disordered" evidence="1">
    <location>
        <begin position="1"/>
        <end position="21"/>
    </location>
</feature>
<dbReference type="Proteomes" id="UP000766486">
    <property type="component" value="Unassembled WGS sequence"/>
</dbReference>
<comment type="caution">
    <text evidence="2">The sequence shown here is derived from an EMBL/GenBank/DDBJ whole genome shotgun (WGS) entry which is preliminary data.</text>
</comment>
<feature type="compositionally biased region" description="Basic residues" evidence="1">
    <location>
        <begin position="1"/>
        <end position="20"/>
    </location>
</feature>
<evidence type="ECO:0008006" key="4">
    <source>
        <dbReference type="Google" id="ProtNLM"/>
    </source>
</evidence>